<dbReference type="GO" id="GO:0016054">
    <property type="term" value="P:organic acid catabolic process"/>
    <property type="evidence" value="ECO:0007669"/>
    <property type="project" value="UniProtKB-ARBA"/>
</dbReference>
<evidence type="ECO:0000313" key="8">
    <source>
        <dbReference type="Proteomes" id="UP000316798"/>
    </source>
</evidence>
<dbReference type="GO" id="GO:0050661">
    <property type="term" value="F:NADP binding"/>
    <property type="evidence" value="ECO:0007669"/>
    <property type="project" value="InterPro"/>
</dbReference>
<evidence type="ECO:0000256" key="1">
    <source>
        <dbReference type="ARBA" id="ARBA00009080"/>
    </source>
</evidence>
<feature type="domain" description="6-phosphogluconate dehydrogenase NADP-binding" evidence="5">
    <location>
        <begin position="9"/>
        <end position="168"/>
    </location>
</feature>
<organism evidence="7 8">
    <name type="scientific">Rhodoferax sediminis</name>
    <dbReference type="NCBI Taxonomy" id="2509614"/>
    <lineage>
        <taxon>Bacteria</taxon>
        <taxon>Pseudomonadati</taxon>
        <taxon>Pseudomonadota</taxon>
        <taxon>Betaproteobacteria</taxon>
        <taxon>Burkholderiales</taxon>
        <taxon>Comamonadaceae</taxon>
        <taxon>Rhodoferax</taxon>
    </lineage>
</organism>
<dbReference type="Pfam" id="PF14833">
    <property type="entry name" value="NAD_binding_11"/>
    <property type="match status" value="1"/>
</dbReference>
<dbReference type="Pfam" id="PF03446">
    <property type="entry name" value="NAD_binding_2"/>
    <property type="match status" value="1"/>
</dbReference>
<dbReference type="InterPro" id="IPR015815">
    <property type="entry name" value="HIBADH-related"/>
</dbReference>
<dbReference type="InterPro" id="IPR008927">
    <property type="entry name" value="6-PGluconate_DH-like_C_sf"/>
</dbReference>
<keyword evidence="8" id="KW-1185">Reference proteome</keyword>
<dbReference type="PANTHER" id="PTHR43060:SF15">
    <property type="entry name" value="3-HYDROXYISOBUTYRATE DEHYDROGENASE-LIKE 1, MITOCHONDRIAL-RELATED"/>
    <property type="match status" value="1"/>
</dbReference>
<dbReference type="Gene3D" id="3.40.50.720">
    <property type="entry name" value="NAD(P)-binding Rossmann-like Domain"/>
    <property type="match status" value="1"/>
</dbReference>
<feature type="active site" evidence="4">
    <location>
        <position position="177"/>
    </location>
</feature>
<dbReference type="OrthoDB" id="9777604at2"/>
<evidence type="ECO:0000256" key="4">
    <source>
        <dbReference type="PIRSR" id="PIRSR000103-1"/>
    </source>
</evidence>
<dbReference type="RefSeq" id="WP_142820066.1">
    <property type="nucleotide sequence ID" value="NZ_CP035503.1"/>
</dbReference>
<dbReference type="GO" id="GO:0051287">
    <property type="term" value="F:NAD binding"/>
    <property type="evidence" value="ECO:0007669"/>
    <property type="project" value="InterPro"/>
</dbReference>
<accession>A0A515DDZ1</accession>
<dbReference type="Proteomes" id="UP000316798">
    <property type="component" value="Chromosome"/>
</dbReference>
<dbReference type="PROSITE" id="PS00895">
    <property type="entry name" value="3_HYDROXYISOBUT_DH"/>
    <property type="match status" value="1"/>
</dbReference>
<dbReference type="AlphaFoldDB" id="A0A515DDZ1"/>
<dbReference type="EMBL" id="CP035503">
    <property type="protein sequence ID" value="QDL38626.1"/>
    <property type="molecule type" value="Genomic_DNA"/>
</dbReference>
<evidence type="ECO:0000313" key="7">
    <source>
        <dbReference type="EMBL" id="QDL38626.1"/>
    </source>
</evidence>
<dbReference type="InterPro" id="IPR006115">
    <property type="entry name" value="6PGDH_NADP-bd"/>
</dbReference>
<dbReference type="GO" id="GO:0016491">
    <property type="term" value="F:oxidoreductase activity"/>
    <property type="evidence" value="ECO:0007669"/>
    <property type="project" value="UniProtKB-KW"/>
</dbReference>
<sequence>MSKQAREKTVAFVGLGQMGGPMAENLLKKGHAVVVYDIDKRKVSRFVELGAQAATGPADAARQACVLISMVDTTAQMEEVIAGPDGFIQAAQAGDVVISMSTIDLMALRRLHPKLMQKGVELLDSPVTGMEKGAKEGVLNAYVGGDAAALEKVRPVLASMATKITHFGAIGQGLAMKLINNMLFQVNRVLIMEGLALGAKAGLDPQQMFETISGTTGNSVAFQYSAPRILNREFDGIRMDITFKDVELQTQLAKSLGMPMFMANTALQVYQMARAKGLGNKDAVSAIQMYEEWTSVPVEARKK</sequence>
<reference evidence="7 8" key="1">
    <citation type="submission" date="2019-01" db="EMBL/GenBank/DDBJ databases">
        <title>Genomic insights into a novel species Rhodoferax sp.</title>
        <authorList>
            <person name="Jin L."/>
        </authorList>
    </citation>
    <scope>NUCLEOTIDE SEQUENCE [LARGE SCALE GENOMIC DNA]</scope>
    <source>
        <strain evidence="7 8">CHu59-6-5</strain>
    </source>
</reference>
<dbReference type="KEGG" id="rhf:EUB48_16020"/>
<evidence type="ECO:0000259" key="6">
    <source>
        <dbReference type="Pfam" id="PF14833"/>
    </source>
</evidence>
<evidence type="ECO:0000256" key="2">
    <source>
        <dbReference type="ARBA" id="ARBA00023002"/>
    </source>
</evidence>
<dbReference type="InterPro" id="IPR013328">
    <property type="entry name" value="6PGD_dom2"/>
</dbReference>
<feature type="domain" description="3-hydroxyisobutyrate dehydrogenase-like NAD-binding" evidence="6">
    <location>
        <begin position="171"/>
        <end position="290"/>
    </location>
</feature>
<dbReference type="PANTHER" id="PTHR43060">
    <property type="entry name" value="3-HYDROXYISOBUTYRATE DEHYDROGENASE-LIKE 1, MITOCHONDRIAL-RELATED"/>
    <property type="match status" value="1"/>
</dbReference>
<dbReference type="SUPFAM" id="SSF51735">
    <property type="entry name" value="NAD(P)-binding Rossmann-fold domains"/>
    <property type="match status" value="1"/>
</dbReference>
<keyword evidence="3" id="KW-0520">NAD</keyword>
<dbReference type="PIRSF" id="PIRSF000103">
    <property type="entry name" value="HIBADH"/>
    <property type="match status" value="1"/>
</dbReference>
<proteinExistence type="inferred from homology"/>
<protein>
    <submittedName>
        <fullName evidence="7">NAD(P)-dependent oxidoreductase</fullName>
    </submittedName>
</protein>
<gene>
    <name evidence="7" type="ORF">EUB48_16020</name>
</gene>
<dbReference type="InterPro" id="IPR002204">
    <property type="entry name" value="3-OH-isobutyrate_DH-rel_CS"/>
</dbReference>
<dbReference type="InterPro" id="IPR029154">
    <property type="entry name" value="HIBADH-like_NADP-bd"/>
</dbReference>
<evidence type="ECO:0000256" key="3">
    <source>
        <dbReference type="ARBA" id="ARBA00023027"/>
    </source>
</evidence>
<dbReference type="InterPro" id="IPR036291">
    <property type="entry name" value="NAD(P)-bd_dom_sf"/>
</dbReference>
<name>A0A515DDZ1_9BURK</name>
<evidence type="ECO:0000259" key="5">
    <source>
        <dbReference type="Pfam" id="PF03446"/>
    </source>
</evidence>
<keyword evidence="2" id="KW-0560">Oxidoreductase</keyword>
<dbReference type="Gene3D" id="1.10.1040.10">
    <property type="entry name" value="N-(1-d-carboxylethyl)-l-norvaline Dehydrogenase, domain 2"/>
    <property type="match status" value="1"/>
</dbReference>
<comment type="similarity">
    <text evidence="1">Belongs to the HIBADH-related family.</text>
</comment>
<dbReference type="SUPFAM" id="SSF48179">
    <property type="entry name" value="6-phosphogluconate dehydrogenase C-terminal domain-like"/>
    <property type="match status" value="1"/>
</dbReference>